<sequence>MPRYVKGYAVDRVKVANFLEDPNDGIDNARINHFITETIDFVRGKSIITGNFHALSVGIPLGSMDKQKMAHVISSGLDVFSRNPDELQKKVQEHPSYVKELAEIICSGEGQEIFEICDWDDPLVSLGDTKLTLASYLGLC</sequence>
<dbReference type="Proteomes" id="UP000053593">
    <property type="component" value="Unassembled WGS sequence"/>
</dbReference>
<accession>A0A0D0BWP3</accession>
<name>A0A0D0BWP3_9AGAR</name>
<dbReference type="HOGENOM" id="CLU_155371_0_0_1"/>
<organism evidence="1 2">
    <name type="scientific">Collybiopsis luxurians FD-317 M1</name>
    <dbReference type="NCBI Taxonomy" id="944289"/>
    <lineage>
        <taxon>Eukaryota</taxon>
        <taxon>Fungi</taxon>
        <taxon>Dikarya</taxon>
        <taxon>Basidiomycota</taxon>
        <taxon>Agaricomycotina</taxon>
        <taxon>Agaricomycetes</taxon>
        <taxon>Agaricomycetidae</taxon>
        <taxon>Agaricales</taxon>
        <taxon>Marasmiineae</taxon>
        <taxon>Omphalotaceae</taxon>
        <taxon>Collybiopsis</taxon>
        <taxon>Collybiopsis luxurians</taxon>
    </lineage>
</organism>
<protein>
    <submittedName>
        <fullName evidence="1">Uncharacterized protein</fullName>
    </submittedName>
</protein>
<dbReference type="AlphaFoldDB" id="A0A0D0BWP3"/>
<gene>
    <name evidence="1" type="ORF">GYMLUDRAFT_44010</name>
</gene>
<evidence type="ECO:0000313" key="2">
    <source>
        <dbReference type="Proteomes" id="UP000053593"/>
    </source>
</evidence>
<proteinExistence type="predicted"/>
<keyword evidence="2" id="KW-1185">Reference proteome</keyword>
<reference evidence="1 2" key="1">
    <citation type="submission" date="2014-04" db="EMBL/GenBank/DDBJ databases">
        <title>Evolutionary Origins and Diversification of the Mycorrhizal Mutualists.</title>
        <authorList>
            <consortium name="DOE Joint Genome Institute"/>
            <consortium name="Mycorrhizal Genomics Consortium"/>
            <person name="Kohler A."/>
            <person name="Kuo A."/>
            <person name="Nagy L.G."/>
            <person name="Floudas D."/>
            <person name="Copeland A."/>
            <person name="Barry K.W."/>
            <person name="Cichocki N."/>
            <person name="Veneault-Fourrey C."/>
            <person name="LaButti K."/>
            <person name="Lindquist E.A."/>
            <person name="Lipzen A."/>
            <person name="Lundell T."/>
            <person name="Morin E."/>
            <person name="Murat C."/>
            <person name="Riley R."/>
            <person name="Ohm R."/>
            <person name="Sun H."/>
            <person name="Tunlid A."/>
            <person name="Henrissat B."/>
            <person name="Grigoriev I.V."/>
            <person name="Hibbett D.S."/>
            <person name="Martin F."/>
        </authorList>
    </citation>
    <scope>NUCLEOTIDE SEQUENCE [LARGE SCALE GENOMIC DNA]</scope>
    <source>
        <strain evidence="1 2">FD-317 M1</strain>
    </source>
</reference>
<dbReference type="EMBL" id="KN834777">
    <property type="protein sequence ID" value="KIK60001.1"/>
    <property type="molecule type" value="Genomic_DNA"/>
</dbReference>
<evidence type="ECO:0000313" key="1">
    <source>
        <dbReference type="EMBL" id="KIK60001.1"/>
    </source>
</evidence>